<dbReference type="STRING" id="439375.Oant_2540"/>
<dbReference type="HOGENOM" id="CLU_058374_0_0_5"/>
<evidence type="ECO:0008006" key="3">
    <source>
        <dbReference type="Google" id="ProtNLM"/>
    </source>
</evidence>
<proteinExistence type="predicted"/>
<dbReference type="KEGG" id="oan:Oant_2540"/>
<evidence type="ECO:0000313" key="2">
    <source>
        <dbReference type="Proteomes" id="UP000002301"/>
    </source>
</evidence>
<dbReference type="Proteomes" id="UP000002301">
    <property type="component" value="Chromosome 1"/>
</dbReference>
<dbReference type="AlphaFoldDB" id="A6X1Z9"/>
<dbReference type="eggNOG" id="ENOG503269G">
    <property type="taxonomic scope" value="Bacteria"/>
</dbReference>
<organism evidence="1 2">
    <name type="scientific">Brucella anthropi (strain ATCC 49188 / DSM 6882 / CCUG 24695 / JCM 21032 / LMG 3331 / NBRC 15819 / NCTC 12168 / Alc 37)</name>
    <name type="common">Ochrobactrum anthropi</name>
    <dbReference type="NCBI Taxonomy" id="439375"/>
    <lineage>
        <taxon>Bacteria</taxon>
        <taxon>Pseudomonadati</taxon>
        <taxon>Pseudomonadota</taxon>
        <taxon>Alphaproteobacteria</taxon>
        <taxon>Hyphomicrobiales</taxon>
        <taxon>Brucellaceae</taxon>
        <taxon>Brucella/Ochrobactrum group</taxon>
        <taxon>Brucella</taxon>
    </lineage>
</organism>
<reference evidence="1 2" key="1">
    <citation type="journal article" date="2011" name="J. Bacteriol.">
        <title>Genome of Ochrobactrum anthropi ATCC 49188 T, a versatile opportunistic pathogen and symbiont of several eukaryotic hosts.</title>
        <authorList>
            <person name="Chain P.S."/>
            <person name="Lang D.M."/>
            <person name="Comerci D.J."/>
            <person name="Malfatti S.A."/>
            <person name="Vergez L.M."/>
            <person name="Shin M."/>
            <person name="Ugalde R.A."/>
            <person name="Garcia E."/>
            <person name="Tolmasky M.E."/>
        </authorList>
    </citation>
    <scope>NUCLEOTIDE SEQUENCE [LARGE SCALE GENOMIC DNA]</scope>
    <source>
        <strain evidence="2">ATCC 49188 / DSM 6882 / CCUG 24695 / JCM 21032 / LMG 3331 / NBRC 15819 / NCTC 12168 / Alc 37</strain>
    </source>
</reference>
<protein>
    <recommendedName>
        <fullName evidence="3">DUF945 domain-containing protein</fullName>
    </recommendedName>
</protein>
<sequence length="421" mass="45071">MLLLRVISAYECRAILEIRQELRMQVFVNIKPAARVLAAGTALSLIFGSAAMAADANAVAERIKALYAKQGGELSFANVQANGSDIVLQGTKIKLPTVGEKETALGDVTLQNVQDAPDGGYSIEQVTVPDLAFAGEEDKNDKAEIKGLAMQNVHIPSETAKGPLNSMVMYDKLKIDEIQFGTPGTDGATVKGFDLSLDTSNKAEKIGYVWTIANIDATFEKGGKNPLAPLDMNTFNGSLNSKGSWSPTSGDTSLDQLELQAEELGKINITGSLGGYDLAFLEAVQKTQENMSKADADKDAAGLAILGLAEQLNLKNLSIRFDNETLTQKLLDYYGKQQGADGKQLGEQMKMMVPLMATQLKNPDFAQQLKAASDKFFDDPKSLTISASPDQPVTFASIVATASLDPTKIIQLLKVSVDANN</sequence>
<evidence type="ECO:0000313" key="1">
    <source>
        <dbReference type="EMBL" id="ABS15253.1"/>
    </source>
</evidence>
<name>A6X1Z9_BRUA4</name>
<accession>A6X1Z9</accession>
<keyword evidence="2" id="KW-1185">Reference proteome</keyword>
<gene>
    <name evidence="1" type="ordered locus">Oant_2540</name>
</gene>
<dbReference type="EMBL" id="CP000758">
    <property type="protein sequence ID" value="ABS15253.1"/>
    <property type="molecule type" value="Genomic_DNA"/>
</dbReference>